<dbReference type="InterPro" id="IPR003211">
    <property type="entry name" value="AmiSUreI_transpt"/>
</dbReference>
<feature type="transmembrane region" description="Helical" evidence="8">
    <location>
        <begin position="31"/>
        <end position="50"/>
    </location>
</feature>
<dbReference type="EMBL" id="AP025628">
    <property type="protein sequence ID" value="BDG59891.1"/>
    <property type="molecule type" value="Genomic_DNA"/>
</dbReference>
<organism evidence="9 10">
    <name type="scientific">Caldinitratiruptor microaerophilus</name>
    <dbReference type="NCBI Taxonomy" id="671077"/>
    <lineage>
        <taxon>Bacteria</taxon>
        <taxon>Bacillati</taxon>
        <taxon>Bacillota</taxon>
        <taxon>Clostridia</taxon>
        <taxon>Eubacteriales</taxon>
        <taxon>Symbiobacteriaceae</taxon>
        <taxon>Caldinitratiruptor</taxon>
    </lineage>
</organism>
<dbReference type="InterPro" id="IPR038523">
    <property type="entry name" value="AmiSUreI_transpt_sf"/>
</dbReference>
<evidence type="ECO:0000256" key="5">
    <source>
        <dbReference type="ARBA" id="ARBA00022692"/>
    </source>
</evidence>
<feature type="transmembrane region" description="Helical" evidence="8">
    <location>
        <begin position="141"/>
        <end position="162"/>
    </location>
</feature>
<keyword evidence="3" id="KW-0813">Transport</keyword>
<feature type="transmembrane region" description="Helical" evidence="8">
    <location>
        <begin position="115"/>
        <end position="134"/>
    </location>
</feature>
<feature type="transmembrane region" description="Helical" evidence="8">
    <location>
        <begin position="56"/>
        <end position="76"/>
    </location>
</feature>
<dbReference type="RefSeq" id="WP_264843975.1">
    <property type="nucleotide sequence ID" value="NZ_AP025628.1"/>
</dbReference>
<evidence type="ECO:0000313" key="10">
    <source>
        <dbReference type="Proteomes" id="UP001163687"/>
    </source>
</evidence>
<dbReference type="GO" id="GO:0005886">
    <property type="term" value="C:plasma membrane"/>
    <property type="evidence" value="ECO:0007669"/>
    <property type="project" value="UniProtKB-SubCell"/>
</dbReference>
<dbReference type="KEGG" id="cmic:caldi_09810"/>
<protein>
    <submittedName>
        <fullName evidence="9">Transporter protein AmiS</fullName>
    </submittedName>
</protein>
<evidence type="ECO:0000313" key="9">
    <source>
        <dbReference type="EMBL" id="BDG59891.1"/>
    </source>
</evidence>
<keyword evidence="5 8" id="KW-0812">Transmembrane</keyword>
<keyword evidence="4" id="KW-1003">Cell membrane</keyword>
<keyword evidence="7 8" id="KW-0472">Membrane</keyword>
<reference evidence="9" key="1">
    <citation type="submission" date="2022-03" db="EMBL/GenBank/DDBJ databases">
        <title>Complete genome sequence of Caldinitratiruptor microaerophilus.</title>
        <authorList>
            <person name="Mukaiyama R."/>
            <person name="Nishiyama T."/>
            <person name="Ueda K."/>
        </authorList>
    </citation>
    <scope>NUCLEOTIDE SEQUENCE</scope>
    <source>
        <strain evidence="9">JCM 16183</strain>
    </source>
</reference>
<evidence type="ECO:0000256" key="4">
    <source>
        <dbReference type="ARBA" id="ARBA00022475"/>
    </source>
</evidence>
<comment type="subcellular location">
    <subcellularLocation>
        <location evidence="1">Cell membrane</location>
        <topology evidence="1">Multi-pass membrane protein</topology>
    </subcellularLocation>
</comment>
<feature type="transmembrane region" description="Helical" evidence="8">
    <location>
        <begin position="88"/>
        <end position="109"/>
    </location>
</feature>
<gene>
    <name evidence="9" type="primary">amiS</name>
    <name evidence="9" type="ORF">caldi_09810</name>
</gene>
<dbReference type="Proteomes" id="UP001163687">
    <property type="component" value="Chromosome"/>
</dbReference>
<keyword evidence="10" id="KW-1185">Reference proteome</keyword>
<evidence type="ECO:0000256" key="1">
    <source>
        <dbReference type="ARBA" id="ARBA00004651"/>
    </source>
</evidence>
<name>A0AA35CM69_9FIRM</name>
<sequence>MLGLGLLYVGAVLFLNALSLLGRVSARGASVMNFFTGVLTFIIAMYTALARPAGDASYFAAAQTLLFSFTYLWVAINGYFEVEDGSALGWYCLFVAAVTVPTAALTFAAGDLRFGLIWLAWGFLWFLFWLLLALKRNLARFTAYVTLAEAVLTCMVPGFLILTGRW</sequence>
<dbReference type="Pfam" id="PF02293">
    <property type="entry name" value="AmiS_UreI"/>
    <property type="match status" value="1"/>
</dbReference>
<proteinExistence type="inferred from homology"/>
<evidence type="ECO:0000256" key="8">
    <source>
        <dbReference type="SAM" id="Phobius"/>
    </source>
</evidence>
<evidence type="ECO:0000256" key="2">
    <source>
        <dbReference type="ARBA" id="ARBA00010068"/>
    </source>
</evidence>
<accession>A0AA35CM69</accession>
<dbReference type="AlphaFoldDB" id="A0AA35CM69"/>
<dbReference type="Gene3D" id="1.25.40.600">
    <property type="match status" value="1"/>
</dbReference>
<evidence type="ECO:0000256" key="3">
    <source>
        <dbReference type="ARBA" id="ARBA00022448"/>
    </source>
</evidence>
<evidence type="ECO:0000256" key="6">
    <source>
        <dbReference type="ARBA" id="ARBA00022989"/>
    </source>
</evidence>
<comment type="similarity">
    <text evidence="2">Belongs to the AmiS/UreI family.</text>
</comment>
<feature type="transmembrane region" description="Helical" evidence="8">
    <location>
        <begin position="6"/>
        <end position="24"/>
    </location>
</feature>
<evidence type="ECO:0000256" key="7">
    <source>
        <dbReference type="ARBA" id="ARBA00023136"/>
    </source>
</evidence>
<keyword evidence="6 8" id="KW-1133">Transmembrane helix</keyword>